<sequence length="1096" mass="125908">MPETVEHTTQKTKPPRIRGKKGALKNIVNMPHDIILEICQHLSLRDLLNLSRTNKAFGVFLSGQNMMQVWKVAASNVEGLPACPPYMNEIQYARLLYLNYCHKCGKSNVRNLFHEWSVRYCQGCVPMMTVKVRNERRFLRQIEQATGVEKPFCQAHKRRLHAPTVEAFRKKWDELEGDKEGRKKLARDSAADAAVRREHAHAHDLWLDNIEEARKDKEMALKAARLKAIEKGVMEAGIELKQLAGWGYQLSEQPFADKTAPLAEPEWSSIRKEVTGYVSLMKLQDLLDPLIKSFLDVIPRKWEEKWAQTEASGNLDDSRAFARMRPADLLLLPEVKEAIMSGVDDLVVLTHLNMPKDELHPIIERSYFARAAALNQMIRQARPTFPKTARPVNLAVCMFDCADPRCPEKFMHYPQVLEHRCKWNEEYWRYEVPVEDYVSVVQSYMVSNCLALAWHKHHVRVSPLAYTPAVQAIVRAFELDPEFASPRDLDRCEMRIICADCAKKDPSEKPKLEVYDWRRAIFSFLHPRDLLNLARTSPAFRVFLMSRSSAHFWKSARQNVGGLPDLPPYLSEPEYANLMFFPYCHSCSTTNIQNIIFEFSARYCSQCKKVWLGKYNPDFYYLVDMARRITGIDKDVLNFVFVMGKDDVQDAYIHCAEYDALRIALEAAYHDIEEVKKVVEEKAAAVEVVQQSCVALYAWKEMQVLNRANELHGVRTERFNTLLDFLRQDGWSEELDVMHEDDYTALSETPYARKAVKLTPRTWLKIKEDAHAFMDDVRTTRLRGERRTVLQNRFALLDSMISIYYGPPEVLRRAEWDTHPNFVDLALTRDFREVWDAPGDGPVELTASDLDSVNISVSIELTMEDWKAALKAELIAKVRAAIPELAEAEDPLSLAIAGFSCRTCGGYARKRVPPLRFPSILAHRCLRPSPQIWSGDVYIATASTFCNSGPLSLQGSGHGEQQILVQVEAFDWMRALGHHNDTRHIRNSARPCRWRALEADEARSVRRQETRLWERPSALESQAADSVRRFGCRYCRYNCDGASSMVSHLRKHDKNVDVAGVGQHAYEHLDNKPFMLPIWVNYRVSGGYFTFVEDGS</sequence>
<dbReference type="EMBL" id="MNAD01001353">
    <property type="protein sequence ID" value="OJT06080.1"/>
    <property type="molecule type" value="Genomic_DNA"/>
</dbReference>
<dbReference type="OrthoDB" id="2322499at2759"/>
<dbReference type="InterPro" id="IPR001810">
    <property type="entry name" value="F-box_dom"/>
</dbReference>
<dbReference type="AlphaFoldDB" id="A0A1M2VET1"/>
<feature type="domain" description="F-box" evidence="1">
    <location>
        <begin position="24"/>
        <end position="73"/>
    </location>
</feature>
<keyword evidence="3" id="KW-1185">Reference proteome</keyword>
<reference evidence="2 3" key="1">
    <citation type="submission" date="2016-10" db="EMBL/GenBank/DDBJ databases">
        <title>Genome sequence of the basidiomycete white-rot fungus Trametes pubescens.</title>
        <authorList>
            <person name="Makela M.R."/>
            <person name="Granchi Z."/>
            <person name="Peng M."/>
            <person name="De Vries R.P."/>
            <person name="Grigoriev I."/>
            <person name="Riley R."/>
            <person name="Hilden K."/>
        </authorList>
    </citation>
    <scope>NUCLEOTIDE SEQUENCE [LARGE SCALE GENOMIC DNA]</scope>
    <source>
        <strain evidence="2 3">FBCC735</strain>
    </source>
</reference>
<gene>
    <name evidence="2" type="ORF">TRAPUB_3015</name>
</gene>
<dbReference type="CDD" id="cd09917">
    <property type="entry name" value="F-box_SF"/>
    <property type="match status" value="2"/>
</dbReference>
<protein>
    <recommendedName>
        <fullName evidence="1">F-box domain-containing protein</fullName>
    </recommendedName>
</protein>
<name>A0A1M2VET1_TRAPU</name>
<dbReference type="InterPro" id="IPR013087">
    <property type="entry name" value="Znf_C2H2_type"/>
</dbReference>
<dbReference type="PROSITE" id="PS00028">
    <property type="entry name" value="ZINC_FINGER_C2H2_1"/>
    <property type="match status" value="1"/>
</dbReference>
<dbReference type="Proteomes" id="UP000184267">
    <property type="component" value="Unassembled WGS sequence"/>
</dbReference>
<accession>A0A1M2VET1</accession>
<dbReference type="PROSITE" id="PS50181">
    <property type="entry name" value="FBOX"/>
    <property type="match status" value="1"/>
</dbReference>
<dbReference type="SUPFAM" id="SSF81383">
    <property type="entry name" value="F-box domain"/>
    <property type="match status" value="2"/>
</dbReference>
<evidence type="ECO:0000259" key="1">
    <source>
        <dbReference type="PROSITE" id="PS50181"/>
    </source>
</evidence>
<dbReference type="STRING" id="154538.A0A1M2VET1"/>
<evidence type="ECO:0000313" key="2">
    <source>
        <dbReference type="EMBL" id="OJT06080.1"/>
    </source>
</evidence>
<dbReference type="OMA" id="HLWEDAR"/>
<evidence type="ECO:0000313" key="3">
    <source>
        <dbReference type="Proteomes" id="UP000184267"/>
    </source>
</evidence>
<comment type="caution">
    <text evidence="2">The sequence shown here is derived from an EMBL/GenBank/DDBJ whole genome shotgun (WGS) entry which is preliminary data.</text>
</comment>
<dbReference type="InterPro" id="IPR036047">
    <property type="entry name" value="F-box-like_dom_sf"/>
</dbReference>
<proteinExistence type="predicted"/>
<organism evidence="2 3">
    <name type="scientific">Trametes pubescens</name>
    <name type="common">White-rot fungus</name>
    <dbReference type="NCBI Taxonomy" id="154538"/>
    <lineage>
        <taxon>Eukaryota</taxon>
        <taxon>Fungi</taxon>
        <taxon>Dikarya</taxon>
        <taxon>Basidiomycota</taxon>
        <taxon>Agaricomycotina</taxon>
        <taxon>Agaricomycetes</taxon>
        <taxon>Polyporales</taxon>
        <taxon>Polyporaceae</taxon>
        <taxon>Trametes</taxon>
    </lineage>
</organism>
<dbReference type="Pfam" id="PF00646">
    <property type="entry name" value="F-box"/>
    <property type="match status" value="1"/>
</dbReference>